<dbReference type="NCBIfam" id="TIGR00324">
    <property type="entry name" value="endA"/>
    <property type="match status" value="1"/>
</dbReference>
<feature type="domain" description="TSEN34 N-terminal" evidence="8">
    <location>
        <begin position="20"/>
        <end position="88"/>
    </location>
</feature>
<keyword evidence="3 5" id="KW-0456">Lyase</keyword>
<feature type="active site" evidence="6">
    <location>
        <position position="240"/>
    </location>
</feature>
<dbReference type="InterPro" id="IPR006677">
    <property type="entry name" value="tRNA_intron_Endonuc_cat-like"/>
</dbReference>
<evidence type="ECO:0000259" key="8">
    <source>
        <dbReference type="Pfam" id="PF26577"/>
    </source>
</evidence>
<name>A0A8H3ERK0_9LECA</name>
<evidence type="ECO:0000256" key="1">
    <source>
        <dbReference type="ARBA" id="ARBA00008078"/>
    </source>
</evidence>
<proteinExistence type="inferred from homology"/>
<dbReference type="InterPro" id="IPR016690">
    <property type="entry name" value="TSEN34"/>
</dbReference>
<dbReference type="AlphaFoldDB" id="A0A8H3ERK0"/>
<gene>
    <name evidence="9" type="ORF">GOMPHAMPRED_007066</name>
</gene>
<dbReference type="GO" id="GO:0000214">
    <property type="term" value="C:tRNA-intron endonuclease complex"/>
    <property type="evidence" value="ECO:0007669"/>
    <property type="project" value="UniProtKB-UniRule"/>
</dbReference>
<sequence>MADPDRSGGTLELPFQISCISSAKDKRYMLYDIDLITWLRREHHILGVLVGTLPQAPSQNIFLGLPLTLMPEEARLLVEKGLARIVDDRAWFRSAAQNGVVESKVNGYRREVVARGLEAADAVKKAKDIKMADAMEKMRLNQLIGEKKQAHNILDANNMLGEDSVFADDKLVPKTIETNSSSSLEPFAITPTSALVLKPQEPLLEIPQVAESSYSLFKLLHSKGYFISPGLRFGCQYMAYPGDPLRYHSHFLAVAIDWEENIDLIDIIGGGRLATGVKKSFLLGGVQPASSTNDDPKTRTFSIEWAGM</sequence>
<evidence type="ECO:0000259" key="7">
    <source>
        <dbReference type="Pfam" id="PF01974"/>
    </source>
</evidence>
<dbReference type="FunFam" id="3.40.1350.10:FF:000008">
    <property type="entry name" value="tRNA-splicing endonuclease subunit Sen34"/>
    <property type="match status" value="1"/>
</dbReference>
<dbReference type="EMBL" id="CAJPDQ010000005">
    <property type="protein sequence ID" value="CAF9910365.1"/>
    <property type="molecule type" value="Genomic_DNA"/>
</dbReference>
<feature type="active site" evidence="6">
    <location>
        <position position="279"/>
    </location>
</feature>
<comment type="similarity">
    <text evidence="1 5">Belongs to the tRNA-intron endonuclease family.</text>
</comment>
<dbReference type="SUPFAM" id="SSF53032">
    <property type="entry name" value="tRNA-intron endonuclease catalytic domain-like"/>
    <property type="match status" value="1"/>
</dbReference>
<reference evidence="9" key="1">
    <citation type="submission" date="2021-03" db="EMBL/GenBank/DDBJ databases">
        <authorList>
            <person name="Tagirdzhanova G."/>
        </authorList>
    </citation>
    <scope>NUCLEOTIDE SEQUENCE</scope>
</reference>
<evidence type="ECO:0000313" key="9">
    <source>
        <dbReference type="EMBL" id="CAF9910365.1"/>
    </source>
</evidence>
<dbReference type="OrthoDB" id="48041at2759"/>
<dbReference type="GO" id="GO:0000213">
    <property type="term" value="F:tRNA-intron lyase activity"/>
    <property type="evidence" value="ECO:0007669"/>
    <property type="project" value="UniProtKB-UniRule"/>
</dbReference>
<evidence type="ECO:0000256" key="6">
    <source>
        <dbReference type="PIRSR" id="PIRSR017250-50"/>
    </source>
</evidence>
<dbReference type="PIRSF" id="PIRSF017250">
    <property type="entry name" value="tRNA_splic_SEN34"/>
    <property type="match status" value="1"/>
</dbReference>
<dbReference type="GO" id="GO:0000379">
    <property type="term" value="P:tRNA-type intron splice site recognition and cleavage"/>
    <property type="evidence" value="ECO:0007669"/>
    <property type="project" value="UniProtKB-UniRule"/>
</dbReference>
<dbReference type="Pfam" id="PF26577">
    <property type="entry name" value="TSEN34_N"/>
    <property type="match status" value="1"/>
</dbReference>
<evidence type="ECO:0000256" key="4">
    <source>
        <dbReference type="ARBA" id="ARBA00059865"/>
    </source>
</evidence>
<comment type="function">
    <text evidence="4">Constitutes one of the two catalytic subunit of the tRNA-splicing endonuclease complex, a complex responsible for identification and cleavage of the splice sites in pre-tRNA. It cleaves pre-tRNA at the 5'- and 3'-splice sites to release the intron. The products are an intron and two tRNA half-molecules bearing 2',3'-cyclic phosphate and 5'-OH termini. There are no conserved sequences at the splice sites, but the intron is invariably located at the same site in the gene, placing the splice sites an invariant distance from the constant structural features of the tRNA body. It probably carries the active site for 3'-splice site cleavage.</text>
</comment>
<protein>
    <recommendedName>
        <fullName evidence="5">tRNA-splicing endonuclease subunit Sen34</fullName>
        <ecNumber evidence="5">4.6.1.16</ecNumber>
    </recommendedName>
</protein>
<keyword evidence="2 5" id="KW-0819">tRNA processing</keyword>
<dbReference type="Proteomes" id="UP000664169">
    <property type="component" value="Unassembled WGS sequence"/>
</dbReference>
<dbReference type="EC" id="4.6.1.16" evidence="5"/>
<dbReference type="Pfam" id="PF01974">
    <property type="entry name" value="tRNA_int_endo"/>
    <property type="match status" value="1"/>
</dbReference>
<keyword evidence="10" id="KW-1185">Reference proteome</keyword>
<dbReference type="InterPro" id="IPR011856">
    <property type="entry name" value="tRNA_endonuc-like_dom_sf"/>
</dbReference>
<feature type="active site" evidence="6">
    <location>
        <position position="248"/>
    </location>
</feature>
<organism evidence="9 10">
    <name type="scientific">Gomphillus americanus</name>
    <dbReference type="NCBI Taxonomy" id="1940652"/>
    <lineage>
        <taxon>Eukaryota</taxon>
        <taxon>Fungi</taxon>
        <taxon>Dikarya</taxon>
        <taxon>Ascomycota</taxon>
        <taxon>Pezizomycotina</taxon>
        <taxon>Lecanoromycetes</taxon>
        <taxon>OSLEUM clade</taxon>
        <taxon>Ostropomycetidae</taxon>
        <taxon>Ostropales</taxon>
        <taxon>Graphidaceae</taxon>
        <taxon>Gomphilloideae</taxon>
        <taxon>Gomphillus</taxon>
    </lineage>
</organism>
<dbReference type="PANTHER" id="PTHR13070">
    <property type="entry name" value="TRNA-SPLICING ENDONUCLEASE SUBUNIT SEN34-RELATED"/>
    <property type="match status" value="1"/>
</dbReference>
<dbReference type="InterPro" id="IPR059049">
    <property type="entry name" value="TSEN34_N"/>
</dbReference>
<evidence type="ECO:0000256" key="2">
    <source>
        <dbReference type="ARBA" id="ARBA00022694"/>
    </source>
</evidence>
<dbReference type="InterPro" id="IPR006676">
    <property type="entry name" value="tRNA_splic"/>
</dbReference>
<dbReference type="PANTHER" id="PTHR13070:SF0">
    <property type="entry name" value="TRNA-SPLICING ENDONUCLEASE SUBUNIT SEN34"/>
    <property type="match status" value="1"/>
</dbReference>
<accession>A0A8H3ERK0</accession>
<evidence type="ECO:0000313" key="10">
    <source>
        <dbReference type="Proteomes" id="UP000664169"/>
    </source>
</evidence>
<dbReference type="Gene3D" id="3.40.1350.10">
    <property type="match status" value="1"/>
</dbReference>
<comment type="caution">
    <text evidence="9">The sequence shown here is derived from an EMBL/GenBank/DDBJ whole genome shotgun (WGS) entry which is preliminary data.</text>
</comment>
<feature type="domain" description="tRNA intron endonuclease catalytic" evidence="7">
    <location>
        <begin position="212"/>
        <end position="287"/>
    </location>
</feature>
<dbReference type="GO" id="GO:0003676">
    <property type="term" value="F:nucleic acid binding"/>
    <property type="evidence" value="ECO:0007669"/>
    <property type="project" value="InterPro"/>
</dbReference>
<evidence type="ECO:0000256" key="5">
    <source>
        <dbReference type="PIRNR" id="PIRNR017250"/>
    </source>
</evidence>
<evidence type="ECO:0000256" key="3">
    <source>
        <dbReference type="ARBA" id="ARBA00023239"/>
    </source>
</evidence>
<dbReference type="CDD" id="cd22363">
    <property type="entry name" value="tRNA-intron_lyase_C"/>
    <property type="match status" value="1"/>
</dbReference>
<dbReference type="InterPro" id="IPR036167">
    <property type="entry name" value="tRNA_intron_Endo_cat-like_sf"/>
</dbReference>